<dbReference type="eggNOG" id="ENOG502RRIM">
    <property type="taxonomic scope" value="Eukaryota"/>
</dbReference>
<evidence type="ECO:0000313" key="3">
    <source>
        <dbReference type="Proteomes" id="UP000014074"/>
    </source>
</evidence>
<reference evidence="3" key="1">
    <citation type="journal article" date="2013" name="Genome Announc.">
        <title>Draft genome sequence of the ascomycete Phaeoacremonium aleophilum strain UCR-PA7, a causal agent of the esca disease complex in grapevines.</title>
        <authorList>
            <person name="Blanco-Ulate B."/>
            <person name="Rolshausen P."/>
            <person name="Cantu D."/>
        </authorList>
    </citation>
    <scope>NUCLEOTIDE SEQUENCE [LARGE SCALE GENOMIC DNA]</scope>
    <source>
        <strain evidence="3">UCR-PA7</strain>
    </source>
</reference>
<proteinExistence type="predicted"/>
<dbReference type="EMBL" id="KB933367">
    <property type="protein sequence ID" value="EON95915.1"/>
    <property type="molecule type" value="Genomic_DNA"/>
</dbReference>
<dbReference type="AlphaFoldDB" id="R8B9C8"/>
<dbReference type="RefSeq" id="XP_007919281.1">
    <property type="nucleotide sequence ID" value="XM_007921090.1"/>
</dbReference>
<organism evidence="2 3">
    <name type="scientific">Phaeoacremonium minimum (strain UCR-PA7)</name>
    <name type="common">Esca disease fungus</name>
    <name type="synonym">Togninia minima</name>
    <dbReference type="NCBI Taxonomy" id="1286976"/>
    <lineage>
        <taxon>Eukaryota</taxon>
        <taxon>Fungi</taxon>
        <taxon>Dikarya</taxon>
        <taxon>Ascomycota</taxon>
        <taxon>Pezizomycotina</taxon>
        <taxon>Sordariomycetes</taxon>
        <taxon>Sordariomycetidae</taxon>
        <taxon>Togniniales</taxon>
        <taxon>Togniniaceae</taxon>
        <taxon>Phaeoacremonium</taxon>
    </lineage>
</organism>
<dbReference type="HOGENOM" id="CLU_011673_1_0_1"/>
<gene>
    <name evidence="2" type="ORF">UCRPA7_8578</name>
</gene>
<dbReference type="Proteomes" id="UP000014074">
    <property type="component" value="Unassembled WGS sequence"/>
</dbReference>
<keyword evidence="3" id="KW-1185">Reference proteome</keyword>
<feature type="region of interest" description="Disordered" evidence="1">
    <location>
        <begin position="98"/>
        <end position="129"/>
    </location>
</feature>
<dbReference type="KEGG" id="tmn:UCRPA7_8578"/>
<name>R8B9C8_PHAM7</name>
<evidence type="ECO:0000256" key="1">
    <source>
        <dbReference type="SAM" id="MobiDB-lite"/>
    </source>
</evidence>
<evidence type="ECO:0008006" key="4">
    <source>
        <dbReference type="Google" id="ProtNLM"/>
    </source>
</evidence>
<evidence type="ECO:0000313" key="2">
    <source>
        <dbReference type="EMBL" id="EON95915.1"/>
    </source>
</evidence>
<accession>R8B9C8</accession>
<dbReference type="OrthoDB" id="5408102at2759"/>
<sequence>MLLRGALTERDRKDTFATDWVIVFQMLRDVLDKLEDPKLEGAGVKDLPHDHPAGSKDITAMPEAWRRGYFESLLAYAKASEHVDGWVRDKTRGIMFPPEVVVGPSNPKPKPIPPGAKSAPREEDCEPTGFPSPDELYLKLLSTDGFTSRQRMEAALSYASWLEYKQLIGPASIIYEDAVNIAIEEKYTPGAPVLLNPKTGVLNEKAGKPSANLLTSLTALATFKARHDDVSSALPIMISILKARRSLPLMSTQSPLIPLAVGGDFGENWGYKIWNMAQALLKPPEYPPPPDDGTSPPVRDAKELCEEAALHLHIGEIMYTAQNAAREEGIGWTREAVDIAEEQLHKLGRATKDTAAKTTCRECLSTGLDNWATMVARLVDEEERKKASGLSTKSSSSWFGLWGDGKTEEHGRWAAEEKVVKERLRRARELLEDLEPSGRPISSVFKV</sequence>
<dbReference type="GeneID" id="19329442"/>
<protein>
    <recommendedName>
        <fullName evidence="4">MFS maltose permease</fullName>
    </recommendedName>
</protein>